<dbReference type="CDD" id="cd05568">
    <property type="entry name" value="PTS_IIB_bgl_like"/>
    <property type="match status" value="1"/>
</dbReference>
<dbReference type="InterPro" id="IPR013011">
    <property type="entry name" value="PTS_EIIB_2"/>
</dbReference>
<keyword evidence="1" id="KW-0677">Repeat</keyword>
<dbReference type="InterPro" id="IPR011608">
    <property type="entry name" value="PRD"/>
</dbReference>
<dbReference type="SUPFAM" id="SSF63520">
    <property type="entry name" value="PTS-regulatory domain, PRD"/>
    <property type="match status" value="2"/>
</dbReference>
<dbReference type="EMBL" id="CP106877">
    <property type="protein sequence ID" value="WAA13150.1"/>
    <property type="molecule type" value="Genomic_DNA"/>
</dbReference>
<dbReference type="PANTHER" id="PTHR30185:SF18">
    <property type="entry name" value="TRANSCRIPTIONAL REGULATOR MTLR"/>
    <property type="match status" value="1"/>
</dbReference>
<dbReference type="Proteomes" id="UP001164726">
    <property type="component" value="Chromosome"/>
</dbReference>
<dbReference type="Gene3D" id="1.10.1790.10">
    <property type="entry name" value="PRD domain"/>
    <property type="match status" value="1"/>
</dbReference>
<dbReference type="SUPFAM" id="SSF55804">
    <property type="entry name" value="Phoshotransferase/anion transport protein"/>
    <property type="match status" value="1"/>
</dbReference>
<dbReference type="PROSITE" id="PS51094">
    <property type="entry name" value="PTS_EIIA_TYPE_2"/>
    <property type="match status" value="1"/>
</dbReference>
<dbReference type="RefSeq" id="WP_275421293.1">
    <property type="nucleotide sequence ID" value="NZ_CP106877.1"/>
</dbReference>
<dbReference type="Pfam" id="PF05043">
    <property type="entry name" value="Mga"/>
    <property type="match status" value="1"/>
</dbReference>
<keyword evidence="9" id="KW-1185">Reference proteome</keyword>
<accession>A0A9E8M0H5</accession>
<dbReference type="GO" id="GO:0006355">
    <property type="term" value="P:regulation of DNA-templated transcription"/>
    <property type="evidence" value="ECO:0007669"/>
    <property type="project" value="InterPro"/>
</dbReference>
<keyword evidence="2" id="KW-0805">Transcription regulation</keyword>
<evidence type="ECO:0000259" key="7">
    <source>
        <dbReference type="PROSITE" id="PS51372"/>
    </source>
</evidence>
<dbReference type="InterPro" id="IPR036388">
    <property type="entry name" value="WH-like_DNA-bd_sf"/>
</dbReference>
<dbReference type="PROSITE" id="PS51099">
    <property type="entry name" value="PTS_EIIB_TYPE_2"/>
    <property type="match status" value="1"/>
</dbReference>
<dbReference type="InterPro" id="IPR002178">
    <property type="entry name" value="PTS_EIIA_type-2_dom"/>
</dbReference>
<evidence type="ECO:0000256" key="4">
    <source>
        <dbReference type="ARBA" id="ARBA00023163"/>
    </source>
</evidence>
<evidence type="ECO:0000259" key="6">
    <source>
        <dbReference type="PROSITE" id="PS51099"/>
    </source>
</evidence>
<evidence type="ECO:0000313" key="8">
    <source>
        <dbReference type="EMBL" id="WAA13150.1"/>
    </source>
</evidence>
<name>A0A9E8M0H5_9BACI</name>
<dbReference type="Gene3D" id="1.10.10.10">
    <property type="entry name" value="Winged helix-like DNA-binding domain superfamily/Winged helix DNA-binding domain"/>
    <property type="match status" value="1"/>
</dbReference>
<dbReference type="KEGG" id="fhl:OE105_03200"/>
<proteinExistence type="predicted"/>
<dbReference type="AlphaFoldDB" id="A0A9E8M0H5"/>
<evidence type="ECO:0000256" key="1">
    <source>
        <dbReference type="ARBA" id="ARBA00022737"/>
    </source>
</evidence>
<evidence type="ECO:0000256" key="3">
    <source>
        <dbReference type="ARBA" id="ARBA00023159"/>
    </source>
</evidence>
<dbReference type="InterPro" id="IPR036634">
    <property type="entry name" value="PRD_sf"/>
</dbReference>
<dbReference type="Pfam" id="PF08279">
    <property type="entry name" value="HTH_11"/>
    <property type="match status" value="1"/>
</dbReference>
<keyword evidence="3" id="KW-0010">Activator</keyword>
<evidence type="ECO:0000313" key="9">
    <source>
        <dbReference type="Proteomes" id="UP001164726"/>
    </source>
</evidence>
<feature type="domain" description="PTS EIIB type-2" evidence="6">
    <location>
        <begin position="404"/>
        <end position="496"/>
    </location>
</feature>
<gene>
    <name evidence="8" type="ORF">OE105_03200</name>
</gene>
<keyword evidence="4" id="KW-0804">Transcription</keyword>
<dbReference type="Pfam" id="PF00874">
    <property type="entry name" value="PRD"/>
    <property type="match status" value="1"/>
</dbReference>
<dbReference type="GO" id="GO:0008982">
    <property type="term" value="F:protein-N(PI)-phosphohistidine-sugar phosphotransferase activity"/>
    <property type="evidence" value="ECO:0007669"/>
    <property type="project" value="InterPro"/>
</dbReference>
<dbReference type="PROSITE" id="PS51372">
    <property type="entry name" value="PRD_2"/>
    <property type="match status" value="1"/>
</dbReference>
<feature type="domain" description="PTS EIIA type-2" evidence="5">
    <location>
        <begin position="512"/>
        <end position="651"/>
    </location>
</feature>
<dbReference type="InterPro" id="IPR013196">
    <property type="entry name" value="HTH_11"/>
</dbReference>
<dbReference type="SUPFAM" id="SSF46785">
    <property type="entry name" value="Winged helix' DNA-binding domain"/>
    <property type="match status" value="1"/>
</dbReference>
<dbReference type="Gene3D" id="3.40.50.2300">
    <property type="match status" value="1"/>
</dbReference>
<evidence type="ECO:0000259" key="5">
    <source>
        <dbReference type="PROSITE" id="PS51094"/>
    </source>
</evidence>
<dbReference type="Gene3D" id="3.40.930.10">
    <property type="entry name" value="Mannitol-specific EII, Chain A"/>
    <property type="match status" value="1"/>
</dbReference>
<organism evidence="8 9">
    <name type="scientific">Fervidibacillus halotolerans</name>
    <dbReference type="NCBI Taxonomy" id="2980027"/>
    <lineage>
        <taxon>Bacteria</taxon>
        <taxon>Bacillati</taxon>
        <taxon>Bacillota</taxon>
        <taxon>Bacilli</taxon>
        <taxon>Bacillales</taxon>
        <taxon>Bacillaceae</taxon>
        <taxon>Fervidibacillus</taxon>
    </lineage>
</organism>
<dbReference type="GO" id="GO:0009401">
    <property type="term" value="P:phosphoenolpyruvate-dependent sugar phosphotransferase system"/>
    <property type="evidence" value="ECO:0007669"/>
    <property type="project" value="InterPro"/>
</dbReference>
<dbReference type="Pfam" id="PF00359">
    <property type="entry name" value="PTS_EIIA_2"/>
    <property type="match status" value="1"/>
</dbReference>
<feature type="domain" description="PRD" evidence="7">
    <location>
        <begin position="296"/>
        <end position="403"/>
    </location>
</feature>
<dbReference type="InterPro" id="IPR016152">
    <property type="entry name" value="PTrfase/Anion_transptr"/>
</dbReference>
<protein>
    <submittedName>
        <fullName evidence="8">BglG family transcription antiterminator</fullName>
    </submittedName>
</protein>
<reference evidence="8" key="1">
    <citation type="submission" date="2022-09" db="EMBL/GenBank/DDBJ databases">
        <title>Complete Genomes of Fervidibacillus albus and Fervidibacillus halotolerans isolated from tidal flat sediments.</title>
        <authorList>
            <person name="Kwon K.K."/>
            <person name="Yang S.-H."/>
            <person name="Park M.J."/>
            <person name="Oh H.-M."/>
        </authorList>
    </citation>
    <scope>NUCLEOTIDE SEQUENCE</scope>
    <source>
        <strain evidence="8">MEBiC13594</strain>
    </source>
</reference>
<dbReference type="InterPro" id="IPR007737">
    <property type="entry name" value="Mga_HTH"/>
</dbReference>
<dbReference type="PANTHER" id="PTHR30185">
    <property type="entry name" value="CRYPTIC BETA-GLUCOSIDE BGL OPERON ANTITERMINATOR"/>
    <property type="match status" value="1"/>
</dbReference>
<sequence length="657" mass="76716">MVSKRQAVLLKKLIENGKYVSTRHYAELLDVSERTIHSDLKQLEDVVKRSLCRLDKRPNKGIILIGSKSQKQKLLNHLDQLSQIDLTPLQRKITILQSLIDGKKLSYNQLAATFRVSRSSIASDFKWIKNLCNKVHVRLEYDNSGTYISGYESAIQSLMKKLYLEKFKLEYNRYPAYLNEYHHFLLKTDEINPVILQTSFNLIFNIATKHKLDNHYSINLYNTLFILCKRNQLNKHIEAYKGSILEKIQELENYYIASEIADKIKSVLKINFTKNELIYLNENLVANGITPIIWYVGKDRYHRAVKRLIKRFSNVVNIDLNNDKKLFTNLLNHIIPMIYRLDHGIQLKNPLLSEIKRQYSLMFNITWFVLIDFEQELNIHLPEDEIGFILVHFQSALERNTSLKKILIVCPTGLVTWKLLEERLRKFVPGMFVYEITSSNEIDSYNLQAYDYIITTVPIEMDNEEQHNVFHLSPIPSDQELLHLSQVIANSTDTETILSKIKPYKNNFEIINILDIDLIYSNQSMSSMNMVLNFLITKLEEKNIVDPRYRKSLYLREKLSSTAFEFGVAIPHGNPEYVHKTKLSILVNEKKIVWGKKRVDVILLLSIAKEDKELVGPILVQINDLLSSREKIEQVFIKKSSKEIYQYFLTQACYGGK</sequence>
<dbReference type="InterPro" id="IPR050661">
    <property type="entry name" value="BglG_antiterminators"/>
</dbReference>
<evidence type="ECO:0000256" key="2">
    <source>
        <dbReference type="ARBA" id="ARBA00023015"/>
    </source>
</evidence>
<dbReference type="InterPro" id="IPR036390">
    <property type="entry name" value="WH_DNA-bd_sf"/>
</dbReference>